<proteinExistence type="predicted"/>
<protein>
    <submittedName>
        <fullName evidence="1">DUF6228 family protein</fullName>
    </submittedName>
</protein>
<keyword evidence="2" id="KW-1185">Reference proteome</keyword>
<organism evidence="1 2">
    <name type="scientific">Antribacter soli</name>
    <dbReference type="NCBI Taxonomy" id="2910976"/>
    <lineage>
        <taxon>Bacteria</taxon>
        <taxon>Bacillati</taxon>
        <taxon>Actinomycetota</taxon>
        <taxon>Actinomycetes</taxon>
        <taxon>Micrococcales</taxon>
        <taxon>Promicromonosporaceae</taxon>
        <taxon>Antribacter</taxon>
    </lineage>
</organism>
<dbReference type="EMBL" id="JAKGSG010000071">
    <property type="protein sequence ID" value="MCF4123741.1"/>
    <property type="molecule type" value="Genomic_DNA"/>
</dbReference>
<dbReference type="AlphaFoldDB" id="A0AA41QJB0"/>
<dbReference type="Proteomes" id="UP001165405">
    <property type="component" value="Unassembled WGS sequence"/>
</dbReference>
<dbReference type="InterPro" id="IPR046196">
    <property type="entry name" value="DUF6228"/>
</dbReference>
<evidence type="ECO:0000313" key="2">
    <source>
        <dbReference type="Proteomes" id="UP001165405"/>
    </source>
</evidence>
<evidence type="ECO:0000313" key="1">
    <source>
        <dbReference type="EMBL" id="MCF4123741.1"/>
    </source>
</evidence>
<dbReference type="Pfam" id="PF19739">
    <property type="entry name" value="DUF6228"/>
    <property type="match status" value="1"/>
</dbReference>
<gene>
    <name evidence="1" type="ORF">L1785_22535</name>
</gene>
<reference evidence="1" key="1">
    <citation type="submission" date="2022-01" db="EMBL/GenBank/DDBJ databases">
        <title>Antribacter sp. nov., isolated from Guizhou of China.</title>
        <authorList>
            <person name="Chengliang C."/>
            <person name="Ya Z."/>
        </authorList>
    </citation>
    <scope>NUCLEOTIDE SEQUENCE</scope>
    <source>
        <strain evidence="1">KLBMP 9083</strain>
    </source>
</reference>
<comment type="caution">
    <text evidence="1">The sequence shown here is derived from an EMBL/GenBank/DDBJ whole genome shotgun (WGS) entry which is preliminary data.</text>
</comment>
<accession>A0AA41QJB0</accession>
<sequence length="143" mass="16307">MFLDDADPAVLRIPASTELTLEFEKDFPYGPDDPHIAGVLVRATGNHVRIEQQVILLGTRELPDFLRGLSDDFRGWTGERTWRSLEDELRVTARHDGHVHLRWELTHPYGDAPWTFTTTTRHGAGEDMRSLADAFDELLDPQT</sequence>
<dbReference type="RefSeq" id="WP_236091487.1">
    <property type="nucleotide sequence ID" value="NZ_JAKGSG010000071.1"/>
</dbReference>
<name>A0AA41QJB0_9MICO</name>